<dbReference type="Proteomes" id="UP000334380">
    <property type="component" value="Unassembled WGS sequence"/>
</dbReference>
<dbReference type="Pfam" id="PF06791">
    <property type="entry name" value="TMP_2"/>
    <property type="match status" value="1"/>
</dbReference>
<feature type="coiled-coil region" evidence="1">
    <location>
        <begin position="443"/>
        <end position="519"/>
    </location>
</feature>
<dbReference type="InterPro" id="IPR006431">
    <property type="entry name" value="Phage_tape_meas_C"/>
</dbReference>
<keyword evidence="5" id="KW-1185">Reference proteome</keyword>
<name>A0A5E4YKW1_9BURK</name>
<dbReference type="NCBIfam" id="TIGR01541">
    <property type="entry name" value="tape_meas_lam_C"/>
    <property type="match status" value="1"/>
</dbReference>
<organism evidence="4 5">
    <name type="scientific">Pandoraea terrigena</name>
    <dbReference type="NCBI Taxonomy" id="2508292"/>
    <lineage>
        <taxon>Bacteria</taxon>
        <taxon>Pseudomonadati</taxon>
        <taxon>Pseudomonadota</taxon>
        <taxon>Betaproteobacteria</taxon>
        <taxon>Burkholderiales</taxon>
        <taxon>Burkholderiaceae</taxon>
        <taxon>Pandoraea</taxon>
    </lineage>
</organism>
<proteinExistence type="predicted"/>
<evidence type="ECO:0000313" key="4">
    <source>
        <dbReference type="EMBL" id="VVE49381.1"/>
    </source>
</evidence>
<evidence type="ECO:0000259" key="3">
    <source>
        <dbReference type="Pfam" id="PF09718"/>
    </source>
</evidence>
<feature type="domain" description="Bacteriophage tail tape measure C-terminal" evidence="3">
    <location>
        <begin position="603"/>
        <end position="676"/>
    </location>
</feature>
<gene>
    <name evidence="4" type="ORF">PTE31013_04629</name>
</gene>
<dbReference type="EMBL" id="CABPRU010000016">
    <property type="protein sequence ID" value="VVE49381.1"/>
    <property type="molecule type" value="Genomic_DNA"/>
</dbReference>
<keyword evidence="1" id="KW-0175">Coiled coil</keyword>
<reference evidence="4 5" key="1">
    <citation type="submission" date="2019-08" db="EMBL/GenBank/DDBJ databases">
        <authorList>
            <person name="Peeters C."/>
        </authorList>
    </citation>
    <scope>NUCLEOTIDE SEQUENCE [LARGE SCALE GENOMIC DNA]</scope>
    <source>
        <strain evidence="4 5">LMG 31013</strain>
    </source>
</reference>
<feature type="domain" description="Bacteriophage tail tape measure N-terminal" evidence="2">
    <location>
        <begin position="20"/>
        <end position="214"/>
    </location>
</feature>
<evidence type="ECO:0008006" key="6">
    <source>
        <dbReference type="Google" id="ProtNLM"/>
    </source>
</evidence>
<dbReference type="AlphaFoldDB" id="A0A5E4YKW1"/>
<evidence type="ECO:0000256" key="1">
    <source>
        <dbReference type="SAM" id="Coils"/>
    </source>
</evidence>
<dbReference type="Pfam" id="PF24622">
    <property type="entry name" value="TMP_4"/>
    <property type="match status" value="1"/>
</dbReference>
<evidence type="ECO:0000259" key="2">
    <source>
        <dbReference type="Pfam" id="PF06791"/>
    </source>
</evidence>
<dbReference type="Pfam" id="PF09718">
    <property type="entry name" value="Tape_meas_lam_C"/>
    <property type="match status" value="1"/>
</dbReference>
<sequence length="835" mass="89111">MGVASSAQPFIDKIKAAEEAMTKGGHAAEGLNFSTAAARRELLVLVHEASQGNWTKFGGSIMVLGERIDAMSLIFSRTGMAIGGVGAVIAAVGYEAYKGYVEADRLNKAIELTGNFAGTTRTQLDSMAASIGASHNEITRANDVLTGFVESGRVASGVLQDFGAATLDVARRSGQDADKVVADFVKMTEGVTKWAEEHNKQYHFLTEAEYEHIKRLEEEGRAVDAQKATLKALSDFMGGEATTNIGIIATSMKGWKDVIEDTTRALMDLGKASTESDKMQSIYANLTEQQKRLDTAHSLGLDTSKLEAAISANRDLLAKYNQQILDDQAIADKKSKDAQIQQAGIAAKDWIDKEREKYDKVYAKQKELAEAKRNYDQLIAANPNAADAKDVYDGIVAGINDKYKDNAPKHEKAYTDDAATRFLQQLRDQDAALQAQLSTTGRMSEAEKELVKFDQQISDWKGKTLTADQKSLLSRQDELRAQLQVNVAHAKAVEQQEAINKLKERSAQIDASIASYQDKQRDQYGRQLEAFGMGSEALKNVQAVKSIYAEYQRLQEQLDKATPKNLIGGADYAKASADIKAGLDQSLADYDAYYAALKEKQADWTYGATEAIANYVDAAHNMAAQTQAAVTNMGKGMEDAITTFVTTGKLSFSSLADSIISDIVRMQARAAVSGLFSSISGWIGSAIGGGIGGDVTGSFGSLASTSAASSAASDVMGASYSSAVTGPSSLISSYASLPQRASGGPVADGSSYLVGEHGPEMFVPSQAGSIVANKALGGSGPSSIRVELVNEGSQQSQVKSATPQFDATGMVLKIILTDLQKGGPVRSAIQNLPKP</sequence>
<dbReference type="InterPro" id="IPR009628">
    <property type="entry name" value="Phage_tape_measure_N"/>
</dbReference>
<evidence type="ECO:0000313" key="5">
    <source>
        <dbReference type="Proteomes" id="UP000334380"/>
    </source>
</evidence>
<protein>
    <recommendedName>
        <fullName evidence="6">Phage tail tape measure protein</fullName>
    </recommendedName>
</protein>
<accession>A0A5E4YKW1</accession>